<organism evidence="2 3">
    <name type="scientific">Burkholderia cenocepacia</name>
    <dbReference type="NCBI Taxonomy" id="95486"/>
    <lineage>
        <taxon>Bacteria</taxon>
        <taxon>Pseudomonadati</taxon>
        <taxon>Pseudomonadota</taxon>
        <taxon>Betaproteobacteria</taxon>
        <taxon>Burkholderiales</taxon>
        <taxon>Burkholderiaceae</taxon>
        <taxon>Burkholderia</taxon>
        <taxon>Burkholderia cepacia complex</taxon>
    </lineage>
</organism>
<evidence type="ECO:0000313" key="2">
    <source>
        <dbReference type="EMBL" id="ONU92732.1"/>
    </source>
</evidence>
<evidence type="ECO:0000313" key="3">
    <source>
        <dbReference type="Proteomes" id="UP000188543"/>
    </source>
</evidence>
<protein>
    <submittedName>
        <fullName evidence="2">Uncharacterized protein</fullName>
    </submittedName>
</protein>
<dbReference type="AlphaFoldDB" id="A0A1V2WBA1"/>
<comment type="caution">
    <text evidence="2">The sequence shown here is derived from an EMBL/GenBank/DDBJ whole genome shotgun (WGS) entry which is preliminary data.</text>
</comment>
<evidence type="ECO:0000256" key="1">
    <source>
        <dbReference type="SAM" id="MobiDB-lite"/>
    </source>
</evidence>
<dbReference type="Proteomes" id="UP000188543">
    <property type="component" value="Unassembled WGS sequence"/>
</dbReference>
<sequence>MRAIGCRRSQRRRMAPRRRANRFTGFISEPSGRFVSQRIRVRTRHTAIQKSRENDASARPRGTRGPVRRRVRTAWRSRAR</sequence>
<reference evidence="2 3" key="1">
    <citation type="submission" date="2016-08" db="EMBL/GenBank/DDBJ databases">
        <authorList>
            <person name="Seilhamer J.J."/>
        </authorList>
    </citation>
    <scope>NUCLEOTIDE SEQUENCE [LARGE SCALE GENOMIC DNA]</scope>
    <source>
        <strain evidence="2 3">VC14762</strain>
    </source>
</reference>
<gene>
    <name evidence="2" type="ORF">A8E72_02245</name>
</gene>
<accession>A0A1V2WBA1</accession>
<dbReference type="OrthoDB" id="9035752at2"/>
<feature type="compositionally biased region" description="Basic residues" evidence="1">
    <location>
        <begin position="66"/>
        <end position="80"/>
    </location>
</feature>
<proteinExistence type="predicted"/>
<dbReference type="EMBL" id="MUTJ01000012">
    <property type="protein sequence ID" value="ONU92732.1"/>
    <property type="molecule type" value="Genomic_DNA"/>
</dbReference>
<name>A0A1V2WBA1_9BURK</name>
<feature type="region of interest" description="Disordered" evidence="1">
    <location>
        <begin position="44"/>
        <end position="80"/>
    </location>
</feature>